<keyword evidence="6" id="KW-1185">Reference proteome</keyword>
<dbReference type="GO" id="GO:0005509">
    <property type="term" value="F:calcium ion binding"/>
    <property type="evidence" value="ECO:0007669"/>
    <property type="project" value="TreeGrafter"/>
</dbReference>
<sequence>MIKTLERLEQDDINQAPYALWWKELRAEICRLMRSVGCNAVYGYSEELSLTDDGNIQLLCASGTAAVLDVDLTKERDGEGPESTWNAVMPRENLRKESSVLHYPEALGQTPDCKIFHIPSGEYSDHVAPTSAMCGSCRIGHVPDILLTTVEVPDGTPIRGTGTFIQAKVQRKTKALKGESGARELSETLPFVEFELHSQINTKLKLLGLNAVFNLRVDIQCGAETVVACATGTGVFIVALPKSLRPTVSDGRKPGLETVDMQAKLDALMDQQMRQLGLGEEKEGEVKAGKSMRTTRPTMVKKKKAATGSRQYSKSGFVIDLEDDGFEGQSVFSLMDFLPPKDTLLFGSEICPMADRMKSLRSSENVAAGSNRFPGSIVQNICRIWRTSLMNDQDEMIDVAATFRHLLNDVVFRARVYRPCRICGLEFRMQISPGDSLLLLLQGSIVTEPLPLYGVLRGTTEVRRIMRHAGSRAGLSGAEDANETVPVIRILPEDSFTQETAPKDSLHPKPPASMASRCRIHPSPRATPIFSHLSQPQTTQHVEISSLSFVHTGTVKRYVGNLNLVVLRECQTLRENDGLSGFMQRALADFYAIVRSQTVAAGGNAVLSFQLAQVQLADSYNQAQCIMHASGDMVELEEAVSAGSLES</sequence>
<comment type="caution">
    <text evidence="5">The sequence shown here is derived from an EMBL/GenBank/DDBJ whole genome shotgun (WGS) entry which is preliminary data.</text>
</comment>
<reference evidence="6" key="1">
    <citation type="submission" date="2017-01" db="EMBL/GenBank/DDBJ databases">
        <title>Comparative genomics of anhydrobiosis in the tardigrade Hypsibius dujardini.</title>
        <authorList>
            <person name="Yoshida Y."/>
            <person name="Koutsovoulos G."/>
            <person name="Laetsch D."/>
            <person name="Stevens L."/>
            <person name="Kumar S."/>
            <person name="Horikawa D."/>
            <person name="Ishino K."/>
            <person name="Komine S."/>
            <person name="Tomita M."/>
            <person name="Blaxter M."/>
            <person name="Arakawa K."/>
        </authorList>
    </citation>
    <scope>NUCLEOTIDE SEQUENCE [LARGE SCALE GENOMIC DNA]</scope>
    <source>
        <strain evidence="6">Z151</strain>
    </source>
</reference>
<feature type="region of interest" description="Disordered" evidence="1">
    <location>
        <begin position="499"/>
        <end position="518"/>
    </location>
</feature>
<feature type="domain" description="C2" evidence="2">
    <location>
        <begin position="141"/>
        <end position="237"/>
    </location>
</feature>
<accession>A0A1W0WVH9</accession>
<dbReference type="OrthoDB" id="419768at2759"/>
<dbReference type="InterPro" id="IPR038983">
    <property type="entry name" value="C2CD5"/>
</dbReference>
<dbReference type="PANTHER" id="PTHR37412">
    <property type="entry name" value="C2 DOMAIN-CONTAINING PROTEIN 5"/>
    <property type="match status" value="1"/>
</dbReference>
<evidence type="ECO:0000313" key="5">
    <source>
        <dbReference type="EMBL" id="OQV19218.1"/>
    </source>
</evidence>
<dbReference type="GO" id="GO:0072659">
    <property type="term" value="P:protein localization to plasma membrane"/>
    <property type="evidence" value="ECO:0007669"/>
    <property type="project" value="TreeGrafter"/>
</dbReference>
<feature type="domain" description="C2CD5 C-terminal" evidence="4">
    <location>
        <begin position="544"/>
        <end position="635"/>
    </location>
</feature>
<name>A0A1W0WVH9_HYPEX</name>
<dbReference type="Proteomes" id="UP000192578">
    <property type="component" value="Unassembled WGS sequence"/>
</dbReference>
<dbReference type="GO" id="GO:0005886">
    <property type="term" value="C:plasma membrane"/>
    <property type="evidence" value="ECO:0007669"/>
    <property type="project" value="TreeGrafter"/>
</dbReference>
<dbReference type="PANTHER" id="PTHR37412:SF2">
    <property type="entry name" value="C2 DOMAIN-CONTAINING PROTEIN 5"/>
    <property type="match status" value="1"/>
</dbReference>
<dbReference type="InterPro" id="IPR056431">
    <property type="entry name" value="C2CD5_YbjQ-rel_dom"/>
</dbReference>
<dbReference type="Pfam" id="PF23028">
    <property type="entry name" value="YbjQ_3"/>
    <property type="match status" value="1"/>
</dbReference>
<dbReference type="Pfam" id="PF23025">
    <property type="entry name" value="YbjQ_2"/>
    <property type="match status" value="2"/>
</dbReference>
<evidence type="ECO:0000259" key="3">
    <source>
        <dbReference type="Pfam" id="PF23028"/>
    </source>
</evidence>
<dbReference type="GO" id="GO:0005544">
    <property type="term" value="F:calcium-dependent phospholipid binding"/>
    <property type="evidence" value="ECO:0007669"/>
    <property type="project" value="InterPro"/>
</dbReference>
<evidence type="ECO:0000259" key="4">
    <source>
        <dbReference type="Pfam" id="PF23128"/>
    </source>
</evidence>
<dbReference type="InterPro" id="IPR056430">
    <property type="entry name" value="C2CD5_YbjQ-like_dom"/>
</dbReference>
<dbReference type="Pfam" id="PF23128">
    <property type="entry name" value="YbjQ_4"/>
    <property type="match status" value="1"/>
</dbReference>
<dbReference type="GO" id="GO:0010828">
    <property type="term" value="P:positive regulation of D-glucose transmembrane transport"/>
    <property type="evidence" value="ECO:0007669"/>
    <property type="project" value="TreeGrafter"/>
</dbReference>
<feature type="domain" description="C2" evidence="3">
    <location>
        <begin position="370"/>
        <end position="446"/>
    </location>
</feature>
<dbReference type="AlphaFoldDB" id="A0A1W0WVH9"/>
<feature type="domain" description="C2" evidence="2">
    <location>
        <begin position="3"/>
        <end position="69"/>
    </location>
</feature>
<dbReference type="GO" id="GO:0090314">
    <property type="term" value="P:positive regulation of protein targeting to membrane"/>
    <property type="evidence" value="ECO:0007669"/>
    <property type="project" value="TreeGrafter"/>
</dbReference>
<feature type="region of interest" description="Disordered" evidence="1">
    <location>
        <begin position="280"/>
        <end position="305"/>
    </location>
</feature>
<dbReference type="GO" id="GO:0031340">
    <property type="term" value="P:positive regulation of vesicle fusion"/>
    <property type="evidence" value="ECO:0007669"/>
    <property type="project" value="TreeGrafter"/>
</dbReference>
<dbReference type="GO" id="GO:0065002">
    <property type="term" value="P:intracellular protein transmembrane transport"/>
    <property type="evidence" value="ECO:0007669"/>
    <property type="project" value="TreeGrafter"/>
</dbReference>
<gene>
    <name evidence="5" type="ORF">BV898_06853</name>
</gene>
<dbReference type="InterPro" id="IPR057815">
    <property type="entry name" value="C2CD5_C"/>
</dbReference>
<organism evidence="5 6">
    <name type="scientific">Hypsibius exemplaris</name>
    <name type="common">Freshwater tardigrade</name>
    <dbReference type="NCBI Taxonomy" id="2072580"/>
    <lineage>
        <taxon>Eukaryota</taxon>
        <taxon>Metazoa</taxon>
        <taxon>Ecdysozoa</taxon>
        <taxon>Tardigrada</taxon>
        <taxon>Eutardigrada</taxon>
        <taxon>Parachela</taxon>
        <taxon>Hypsibioidea</taxon>
        <taxon>Hypsibiidae</taxon>
        <taxon>Hypsibius</taxon>
    </lineage>
</organism>
<evidence type="ECO:0000313" key="6">
    <source>
        <dbReference type="Proteomes" id="UP000192578"/>
    </source>
</evidence>
<proteinExistence type="predicted"/>
<dbReference type="EMBL" id="MTYJ01000042">
    <property type="protein sequence ID" value="OQV19218.1"/>
    <property type="molecule type" value="Genomic_DNA"/>
</dbReference>
<evidence type="ECO:0000259" key="2">
    <source>
        <dbReference type="Pfam" id="PF23025"/>
    </source>
</evidence>
<evidence type="ECO:0000256" key="1">
    <source>
        <dbReference type="SAM" id="MobiDB-lite"/>
    </source>
</evidence>
<protein>
    <submittedName>
        <fullName evidence="5">C2 domain-containing protein 5</fullName>
    </submittedName>
</protein>